<feature type="transmembrane region" description="Helical" evidence="1">
    <location>
        <begin position="31"/>
        <end position="50"/>
    </location>
</feature>
<feature type="transmembrane region" description="Helical" evidence="1">
    <location>
        <begin position="7"/>
        <end position="25"/>
    </location>
</feature>
<evidence type="ECO:0000256" key="1">
    <source>
        <dbReference type="SAM" id="Phobius"/>
    </source>
</evidence>
<evidence type="ECO:0000313" key="3">
    <source>
        <dbReference type="Proteomes" id="UP001284601"/>
    </source>
</evidence>
<gene>
    <name evidence="2" type="ORF">R7226_23085</name>
</gene>
<keyword evidence="1" id="KW-0472">Membrane</keyword>
<keyword evidence="3" id="KW-1185">Reference proteome</keyword>
<name>A0ABU4HVF5_9ACTN</name>
<dbReference type="RefSeq" id="WP_318599715.1">
    <property type="nucleotide sequence ID" value="NZ_JAWSTH010000080.1"/>
</dbReference>
<comment type="caution">
    <text evidence="2">The sequence shown here is derived from an EMBL/GenBank/DDBJ whole genome shotgun (WGS) entry which is preliminary data.</text>
</comment>
<proteinExistence type="predicted"/>
<reference evidence="3" key="1">
    <citation type="submission" date="2023-07" db="EMBL/GenBank/DDBJ databases">
        <title>Conexibacter stalactiti sp. nov., isolated from stalactites in a lava cave and emended description of the genus Conexibacter.</title>
        <authorList>
            <person name="Lee S.D."/>
        </authorList>
    </citation>
    <scope>NUCLEOTIDE SEQUENCE [LARGE SCALE GENOMIC DNA]</scope>
    <source>
        <strain evidence="3">KCTC 39840</strain>
    </source>
</reference>
<accession>A0ABU4HVF5</accession>
<protein>
    <submittedName>
        <fullName evidence="2">Uncharacterized protein</fullName>
    </submittedName>
</protein>
<organism evidence="2 3">
    <name type="scientific">Conexibacter stalactiti</name>
    <dbReference type="NCBI Taxonomy" id="1940611"/>
    <lineage>
        <taxon>Bacteria</taxon>
        <taxon>Bacillati</taxon>
        <taxon>Actinomycetota</taxon>
        <taxon>Thermoleophilia</taxon>
        <taxon>Solirubrobacterales</taxon>
        <taxon>Conexibacteraceae</taxon>
        <taxon>Conexibacter</taxon>
    </lineage>
</organism>
<dbReference type="EMBL" id="JAWSTH010000080">
    <property type="protein sequence ID" value="MDW5597251.1"/>
    <property type="molecule type" value="Genomic_DNA"/>
</dbReference>
<sequence length="65" mass="7257">MSRPQQLFFLLTGLLQLIFFTGPALSGMPPLFAIALIVVSSPFILALCLYEARAARRDRECGEER</sequence>
<keyword evidence="1" id="KW-0812">Transmembrane</keyword>
<dbReference type="Proteomes" id="UP001284601">
    <property type="component" value="Unassembled WGS sequence"/>
</dbReference>
<evidence type="ECO:0000313" key="2">
    <source>
        <dbReference type="EMBL" id="MDW5597251.1"/>
    </source>
</evidence>
<keyword evidence="1" id="KW-1133">Transmembrane helix</keyword>